<dbReference type="GO" id="GO:0043139">
    <property type="term" value="F:5'-3' DNA helicase activity"/>
    <property type="evidence" value="ECO:0007669"/>
    <property type="project" value="UniProtKB-EC"/>
</dbReference>
<keyword evidence="2" id="KW-0233">DNA recombination</keyword>
<dbReference type="Gene3D" id="3.40.50.300">
    <property type="entry name" value="P-loop containing nucleotide triphosphate hydrolases"/>
    <property type="match status" value="1"/>
</dbReference>
<dbReference type="PANTHER" id="PTHR47642:SF7">
    <property type="entry name" value="ATP-DEPENDENT DNA HELICASE PIF1"/>
    <property type="match status" value="1"/>
</dbReference>
<protein>
    <recommendedName>
        <fullName evidence="2">ATP-dependent DNA helicase</fullName>
        <ecNumber evidence="2">5.6.2.3</ecNumber>
    </recommendedName>
</protein>
<dbReference type="InterPro" id="IPR051055">
    <property type="entry name" value="PIF1_helicase"/>
</dbReference>
<comment type="cofactor">
    <cofactor evidence="2">
        <name>Mg(2+)</name>
        <dbReference type="ChEBI" id="CHEBI:18420"/>
    </cofactor>
</comment>
<dbReference type="InterPro" id="IPR057437">
    <property type="entry name" value="PIF1/LRR1_PH"/>
</dbReference>
<keyword evidence="2" id="KW-0378">Hydrolase</keyword>
<feature type="compositionally biased region" description="Polar residues" evidence="3">
    <location>
        <begin position="150"/>
        <end position="159"/>
    </location>
</feature>
<reference evidence="5 6" key="1">
    <citation type="journal article" date="2024" name="Science">
        <title>Giant polyketide synthase enzymes in the biosynthesis of giant marine polyether toxins.</title>
        <authorList>
            <person name="Fallon T.R."/>
            <person name="Shende V.V."/>
            <person name="Wierzbicki I.H."/>
            <person name="Pendleton A.L."/>
            <person name="Watervoot N.F."/>
            <person name="Auber R.P."/>
            <person name="Gonzalez D.J."/>
            <person name="Wisecaver J.H."/>
            <person name="Moore B.S."/>
        </authorList>
    </citation>
    <scope>NUCLEOTIDE SEQUENCE [LARGE SCALE GENOMIC DNA]</scope>
    <source>
        <strain evidence="5 6">12B1</strain>
    </source>
</reference>
<evidence type="ECO:0000313" key="5">
    <source>
        <dbReference type="EMBL" id="KAL1528927.1"/>
    </source>
</evidence>
<dbReference type="InterPro" id="IPR049163">
    <property type="entry name" value="Pif1-like_2B_dom"/>
</dbReference>
<dbReference type="EC" id="5.6.2.3" evidence="2"/>
<evidence type="ECO:0000256" key="3">
    <source>
        <dbReference type="SAM" id="MobiDB-lite"/>
    </source>
</evidence>
<sequence length="606" mass="66456">MHLECTVTLQQVCARGGHAVRTTTFKQSVIAYCIDESDRRVLRVGRDRNAQEFPVLGGVQLMTQFVRNGKATLILLKRSINLLLSDADPTALQQFCSALKTGGQPRQQVELVVEGVPKRSIDSLPTGSSTSHDVVRAVGVHSSMPLASLPPSQMNSPSSRAPGKKARDQGRPSPTWRTPPRANRNLRSEEFTQEQKAVMRAACDGHSIFFTGGAGVGKTFLLREIVEHLPSSSTFVTASTGMAACQAGGVTIHHWAGIGGGDRPIDELVAMAIRKRGMQWRSAKCLVIDEVSMLDGALFDKLEEIARRVRNNSSPFGGLQLVLCGDFFQLPPVARDGNFKFAFEAHSWPRCVERTFELTQIFRQSEHAFIDALRQIRLGRAPASARALLQQCENRELDNDDGIVATRLFTHKDDCDTMNKKKLKELDGPQITFTARDTSQTDGALATLRSGCTAPVELTLKVGAQVVLIKTLDVKEGLVNGARGVVVKLLSTKNPVVRFTGGAEITVRMEAFPLSQGGQVVACRHQLPLAHAWAISIHRSQGMSLDRVEMSLARVFECGQMYVALSRARSLAGLSIRDVNWAKLRAHPKVLAWHEQMANRGHVLRV</sequence>
<feature type="region of interest" description="Disordered" evidence="3">
    <location>
        <begin position="144"/>
        <end position="187"/>
    </location>
</feature>
<dbReference type="PANTHER" id="PTHR47642">
    <property type="entry name" value="ATP-DEPENDENT DNA HELICASE"/>
    <property type="match status" value="1"/>
</dbReference>
<comment type="catalytic activity">
    <reaction evidence="2">
        <text>ATP + H2O = ADP + phosphate + H(+)</text>
        <dbReference type="Rhea" id="RHEA:13065"/>
        <dbReference type="ChEBI" id="CHEBI:15377"/>
        <dbReference type="ChEBI" id="CHEBI:15378"/>
        <dbReference type="ChEBI" id="CHEBI:30616"/>
        <dbReference type="ChEBI" id="CHEBI:43474"/>
        <dbReference type="ChEBI" id="CHEBI:456216"/>
        <dbReference type="EC" id="5.6.2.3"/>
    </reaction>
</comment>
<dbReference type="CDD" id="cd18809">
    <property type="entry name" value="SF1_C_RecD"/>
    <property type="match status" value="1"/>
</dbReference>
<accession>A0AB34K6L7</accession>
<dbReference type="Proteomes" id="UP001515480">
    <property type="component" value="Unassembled WGS sequence"/>
</dbReference>
<organism evidence="5 6">
    <name type="scientific">Prymnesium parvum</name>
    <name type="common">Toxic golden alga</name>
    <dbReference type="NCBI Taxonomy" id="97485"/>
    <lineage>
        <taxon>Eukaryota</taxon>
        <taxon>Haptista</taxon>
        <taxon>Haptophyta</taxon>
        <taxon>Prymnesiophyceae</taxon>
        <taxon>Prymnesiales</taxon>
        <taxon>Prymnesiaceae</taxon>
        <taxon>Prymnesium</taxon>
    </lineage>
</organism>
<feature type="domain" description="AAA+ ATPase" evidence="4">
    <location>
        <begin position="204"/>
        <end position="366"/>
    </location>
</feature>
<proteinExistence type="inferred from homology"/>
<keyword evidence="2" id="KW-0234">DNA repair</keyword>
<keyword evidence="2" id="KW-0227">DNA damage</keyword>
<dbReference type="Pfam" id="PF25344">
    <property type="entry name" value="PH_LRR1"/>
    <property type="match status" value="1"/>
</dbReference>
<keyword evidence="1" id="KW-0539">Nucleus</keyword>
<name>A0AB34K6L7_PRYPA</name>
<keyword evidence="2" id="KW-0347">Helicase</keyword>
<gene>
    <name evidence="5" type="ORF">AB1Y20_010249</name>
</gene>
<keyword evidence="2" id="KW-0547">Nucleotide-binding</keyword>
<evidence type="ECO:0000256" key="1">
    <source>
        <dbReference type="ARBA" id="ARBA00023242"/>
    </source>
</evidence>
<dbReference type="Pfam" id="PF05970">
    <property type="entry name" value="PIF1"/>
    <property type="match status" value="1"/>
</dbReference>
<dbReference type="Pfam" id="PF21530">
    <property type="entry name" value="Pif1_2B_dom"/>
    <property type="match status" value="1"/>
</dbReference>
<evidence type="ECO:0000313" key="6">
    <source>
        <dbReference type="Proteomes" id="UP001515480"/>
    </source>
</evidence>
<dbReference type="AlphaFoldDB" id="A0AB34K6L7"/>
<dbReference type="SMART" id="SM00382">
    <property type="entry name" value="AAA"/>
    <property type="match status" value="1"/>
</dbReference>
<dbReference type="InterPro" id="IPR027417">
    <property type="entry name" value="P-loop_NTPase"/>
</dbReference>
<dbReference type="GO" id="GO:0016787">
    <property type="term" value="F:hydrolase activity"/>
    <property type="evidence" value="ECO:0007669"/>
    <property type="project" value="UniProtKB-KW"/>
</dbReference>
<evidence type="ECO:0000256" key="2">
    <source>
        <dbReference type="RuleBase" id="RU363044"/>
    </source>
</evidence>
<evidence type="ECO:0000259" key="4">
    <source>
        <dbReference type="SMART" id="SM00382"/>
    </source>
</evidence>
<keyword evidence="2" id="KW-0067">ATP-binding</keyword>
<dbReference type="GO" id="GO:0006310">
    <property type="term" value="P:DNA recombination"/>
    <property type="evidence" value="ECO:0007669"/>
    <property type="project" value="UniProtKB-KW"/>
</dbReference>
<dbReference type="EMBL" id="JBGBPQ010000002">
    <property type="protein sequence ID" value="KAL1528927.1"/>
    <property type="molecule type" value="Genomic_DNA"/>
</dbReference>
<dbReference type="InterPro" id="IPR010285">
    <property type="entry name" value="DNA_helicase_pif1-like_DEAD"/>
</dbReference>
<comment type="caution">
    <text evidence="5">The sequence shown here is derived from an EMBL/GenBank/DDBJ whole genome shotgun (WGS) entry which is preliminary data.</text>
</comment>
<dbReference type="CDD" id="cd18037">
    <property type="entry name" value="DEXSc_Pif1_like"/>
    <property type="match status" value="1"/>
</dbReference>
<dbReference type="GO" id="GO:0006281">
    <property type="term" value="P:DNA repair"/>
    <property type="evidence" value="ECO:0007669"/>
    <property type="project" value="UniProtKB-KW"/>
</dbReference>
<comment type="similarity">
    <text evidence="2">Belongs to the helicase family.</text>
</comment>
<dbReference type="InterPro" id="IPR003593">
    <property type="entry name" value="AAA+_ATPase"/>
</dbReference>
<dbReference type="SUPFAM" id="SSF52540">
    <property type="entry name" value="P-loop containing nucleoside triphosphate hydrolases"/>
    <property type="match status" value="2"/>
</dbReference>
<keyword evidence="6" id="KW-1185">Reference proteome</keyword>
<dbReference type="GO" id="GO:0000723">
    <property type="term" value="P:telomere maintenance"/>
    <property type="evidence" value="ECO:0007669"/>
    <property type="project" value="InterPro"/>
</dbReference>
<dbReference type="GO" id="GO:0005524">
    <property type="term" value="F:ATP binding"/>
    <property type="evidence" value="ECO:0007669"/>
    <property type="project" value="UniProtKB-KW"/>
</dbReference>